<evidence type="ECO:0000256" key="4">
    <source>
        <dbReference type="ARBA" id="ARBA00022723"/>
    </source>
</evidence>
<dbReference type="GO" id="GO:0046969">
    <property type="term" value="F:histone H3K9 deacetylase activity, NAD-dependent"/>
    <property type="evidence" value="ECO:0007669"/>
    <property type="project" value="EnsemblFungi"/>
</dbReference>
<dbReference type="GO" id="GO:0046970">
    <property type="term" value="F:histone H4K16 deacetylase activity, NAD-dependent"/>
    <property type="evidence" value="ECO:0007669"/>
    <property type="project" value="EnsemblFungi"/>
</dbReference>
<evidence type="ECO:0000313" key="10">
    <source>
        <dbReference type="EMBL" id="KXN75077.1"/>
    </source>
</evidence>
<dbReference type="GO" id="GO:0005721">
    <property type="term" value="C:pericentric heterochromatin"/>
    <property type="evidence" value="ECO:0007669"/>
    <property type="project" value="EnsemblFungi"/>
</dbReference>
<dbReference type="GO" id="GO:0046872">
    <property type="term" value="F:metal ion binding"/>
    <property type="evidence" value="ECO:0007669"/>
    <property type="project" value="UniProtKB-KW"/>
</dbReference>
<accession>A0A137PJA3</accession>
<feature type="domain" description="Deacetylase sirtuin-type" evidence="9">
    <location>
        <begin position="61"/>
        <end position="325"/>
    </location>
</feature>
<name>A0A137PJA3_CONC2</name>
<dbReference type="GO" id="GO:0141222">
    <property type="term" value="F:histone H3K4 deacetylase activity, NAD-dependent"/>
    <property type="evidence" value="ECO:0007669"/>
    <property type="project" value="EnsemblFungi"/>
</dbReference>
<evidence type="ECO:0000259" key="9">
    <source>
        <dbReference type="PROSITE" id="PS50305"/>
    </source>
</evidence>
<dbReference type="PROSITE" id="PS50305">
    <property type="entry name" value="SIRTUIN"/>
    <property type="match status" value="1"/>
</dbReference>
<keyword evidence="4 7" id="KW-0479">Metal-binding</keyword>
<feature type="binding site" evidence="7">
    <location>
        <position position="221"/>
    </location>
    <ligand>
        <name>Zn(2+)</name>
        <dbReference type="ChEBI" id="CHEBI:29105"/>
    </ligand>
</feature>
<evidence type="ECO:0000256" key="2">
    <source>
        <dbReference type="ARBA" id="ARBA00006924"/>
    </source>
</evidence>
<dbReference type="GO" id="GO:0099115">
    <property type="term" value="C:chromosome, subtelomeric region"/>
    <property type="evidence" value="ECO:0007669"/>
    <property type="project" value="EnsemblFungi"/>
</dbReference>
<feature type="binding site" evidence="7">
    <location>
        <position position="218"/>
    </location>
    <ligand>
        <name>Zn(2+)</name>
        <dbReference type="ChEBI" id="CHEBI:29105"/>
    </ligand>
</feature>
<dbReference type="STRING" id="796925.A0A137PJA3"/>
<keyword evidence="11" id="KW-1185">Reference proteome</keyword>
<keyword evidence="6" id="KW-0520">NAD</keyword>
<dbReference type="Proteomes" id="UP000070444">
    <property type="component" value="Unassembled WGS sequence"/>
</dbReference>
<evidence type="ECO:0000256" key="1">
    <source>
        <dbReference type="ARBA" id="ARBA00001947"/>
    </source>
</evidence>
<keyword evidence="5 7" id="KW-0862">Zinc</keyword>
<feature type="binding site" evidence="7">
    <location>
        <position position="197"/>
    </location>
    <ligand>
        <name>Zn(2+)</name>
        <dbReference type="ChEBI" id="CHEBI:29105"/>
    </ligand>
</feature>
<evidence type="ECO:0000256" key="6">
    <source>
        <dbReference type="ARBA" id="ARBA00023027"/>
    </source>
</evidence>
<dbReference type="InterPro" id="IPR029035">
    <property type="entry name" value="DHS-like_NAD/FAD-binding_dom"/>
</dbReference>
<dbReference type="InterPro" id="IPR026590">
    <property type="entry name" value="Ssirtuin_cat_dom"/>
</dbReference>
<evidence type="ECO:0000256" key="5">
    <source>
        <dbReference type="ARBA" id="ARBA00022833"/>
    </source>
</evidence>
<feature type="compositionally biased region" description="Low complexity" evidence="8">
    <location>
        <begin position="401"/>
        <end position="425"/>
    </location>
</feature>
<dbReference type="OMA" id="IAMESEH"/>
<dbReference type="GO" id="GO:0032041">
    <property type="term" value="F:histone H3K14 deacetylase activity, NAD-dependent"/>
    <property type="evidence" value="ECO:0007669"/>
    <property type="project" value="EnsemblFungi"/>
</dbReference>
<comment type="cofactor">
    <cofactor evidence="1">
        <name>Zn(2+)</name>
        <dbReference type="ChEBI" id="CHEBI:29105"/>
    </cofactor>
</comment>
<proteinExistence type="inferred from homology"/>
<dbReference type="Gene3D" id="3.40.50.1220">
    <property type="entry name" value="TPP-binding domain"/>
    <property type="match status" value="1"/>
</dbReference>
<organism evidence="10 11">
    <name type="scientific">Conidiobolus coronatus (strain ATCC 28846 / CBS 209.66 / NRRL 28638)</name>
    <name type="common">Delacroixia coronata</name>
    <dbReference type="NCBI Taxonomy" id="796925"/>
    <lineage>
        <taxon>Eukaryota</taxon>
        <taxon>Fungi</taxon>
        <taxon>Fungi incertae sedis</taxon>
        <taxon>Zoopagomycota</taxon>
        <taxon>Entomophthoromycotina</taxon>
        <taxon>Entomophthoromycetes</taxon>
        <taxon>Entomophthorales</taxon>
        <taxon>Ancylistaceae</taxon>
        <taxon>Conidiobolus</taxon>
    </lineage>
</organism>
<evidence type="ECO:0000256" key="8">
    <source>
        <dbReference type="SAM" id="MobiDB-lite"/>
    </source>
</evidence>
<protein>
    <submittedName>
        <fullName evidence="10">SIR2-domain-containing protein</fullName>
    </submittedName>
</protein>
<dbReference type="SUPFAM" id="SSF52467">
    <property type="entry name" value="DHS-like NAD/FAD-binding domain"/>
    <property type="match status" value="1"/>
</dbReference>
<comment type="similarity">
    <text evidence="2">Belongs to the sirtuin family. Class I subfamily.</text>
</comment>
<dbReference type="PANTHER" id="PTHR11085:SF9">
    <property type="entry name" value="NAD-DEPENDENT PROTEIN DEACETYLASE SIRTUIN-1"/>
    <property type="match status" value="1"/>
</dbReference>
<feature type="binding site" evidence="7">
    <location>
        <position position="194"/>
    </location>
    <ligand>
        <name>Zn(2+)</name>
        <dbReference type="ChEBI" id="CHEBI:29105"/>
    </ligand>
</feature>
<dbReference type="GO" id="GO:0031508">
    <property type="term" value="P:pericentric heterochromatin formation"/>
    <property type="evidence" value="ECO:0007669"/>
    <property type="project" value="EnsemblFungi"/>
</dbReference>
<dbReference type="InterPro" id="IPR026591">
    <property type="entry name" value="Sirtuin_cat_small_dom_sf"/>
</dbReference>
<dbReference type="InterPro" id="IPR003000">
    <property type="entry name" value="Sirtuin"/>
</dbReference>
<dbReference type="PANTHER" id="PTHR11085">
    <property type="entry name" value="NAD-DEPENDENT PROTEIN DEACYLASE SIRTUIN-5, MITOCHONDRIAL-RELATED"/>
    <property type="match status" value="1"/>
</dbReference>
<dbReference type="GO" id="GO:0070403">
    <property type="term" value="F:NAD+ binding"/>
    <property type="evidence" value="ECO:0007669"/>
    <property type="project" value="InterPro"/>
</dbReference>
<dbReference type="GO" id="GO:0030466">
    <property type="term" value="P:silent mating-type cassette heterochromatin formation"/>
    <property type="evidence" value="ECO:0007669"/>
    <property type="project" value="EnsemblFungi"/>
</dbReference>
<evidence type="ECO:0000256" key="3">
    <source>
        <dbReference type="ARBA" id="ARBA00022679"/>
    </source>
</evidence>
<dbReference type="GO" id="GO:0031509">
    <property type="term" value="P:subtelomeric heterochromatin formation"/>
    <property type="evidence" value="ECO:0007669"/>
    <property type="project" value="EnsemblFungi"/>
</dbReference>
<keyword evidence="3" id="KW-0808">Transferase</keyword>
<dbReference type="GO" id="GO:0005634">
    <property type="term" value="C:nucleus"/>
    <property type="evidence" value="ECO:0007669"/>
    <property type="project" value="EnsemblFungi"/>
</dbReference>
<dbReference type="Pfam" id="PF02146">
    <property type="entry name" value="SIR2"/>
    <property type="match status" value="1"/>
</dbReference>
<reference evidence="10 11" key="1">
    <citation type="journal article" date="2015" name="Genome Biol. Evol.">
        <title>Phylogenomic analyses indicate that early fungi evolved digesting cell walls of algal ancestors of land plants.</title>
        <authorList>
            <person name="Chang Y."/>
            <person name="Wang S."/>
            <person name="Sekimoto S."/>
            <person name="Aerts A.L."/>
            <person name="Choi C."/>
            <person name="Clum A."/>
            <person name="LaButti K.M."/>
            <person name="Lindquist E.A."/>
            <person name="Yee Ngan C."/>
            <person name="Ohm R.A."/>
            <person name="Salamov A.A."/>
            <person name="Grigoriev I.V."/>
            <person name="Spatafora J.W."/>
            <person name="Berbee M.L."/>
        </authorList>
    </citation>
    <scope>NUCLEOTIDE SEQUENCE [LARGE SCALE GENOMIC DNA]</scope>
    <source>
        <strain evidence="10 11">NRRL 28638</strain>
    </source>
</reference>
<dbReference type="Gene3D" id="3.30.1600.10">
    <property type="entry name" value="SIR2/SIRT2 'Small Domain"/>
    <property type="match status" value="1"/>
</dbReference>
<dbReference type="AlphaFoldDB" id="A0A137PJA3"/>
<dbReference type="InterPro" id="IPR050134">
    <property type="entry name" value="NAD-dep_sirtuin_deacylases"/>
</dbReference>
<dbReference type="EMBL" id="KQ964418">
    <property type="protein sequence ID" value="KXN75077.1"/>
    <property type="molecule type" value="Genomic_DNA"/>
</dbReference>
<dbReference type="OrthoDB" id="420264at2759"/>
<evidence type="ECO:0000313" key="11">
    <source>
        <dbReference type="Proteomes" id="UP000070444"/>
    </source>
</evidence>
<dbReference type="GO" id="GO:0033553">
    <property type="term" value="C:rDNA heterochromatin"/>
    <property type="evidence" value="ECO:0007669"/>
    <property type="project" value="EnsemblFungi"/>
</dbReference>
<dbReference type="GO" id="GO:1902794">
    <property type="term" value="P:siRNA-independent facultative heterochromatin formation"/>
    <property type="evidence" value="ECO:0007669"/>
    <property type="project" value="EnsemblFungi"/>
</dbReference>
<evidence type="ECO:0000256" key="7">
    <source>
        <dbReference type="PROSITE-ProRule" id="PRU00236"/>
    </source>
</evidence>
<feature type="active site" description="Proton acceptor" evidence="7">
    <location>
        <position position="186"/>
    </location>
</feature>
<feature type="region of interest" description="Disordered" evidence="8">
    <location>
        <begin position="398"/>
        <end position="425"/>
    </location>
</feature>
<dbReference type="GO" id="GO:0031934">
    <property type="term" value="C:mating-type region heterochromatin"/>
    <property type="evidence" value="ECO:0007669"/>
    <property type="project" value="EnsemblFungi"/>
</dbReference>
<gene>
    <name evidence="10" type="ORF">CONCODRAFT_33965</name>
</gene>
<sequence>MLFLGANDFVQEYLEKQKEPIIQLLDVFGVHVPPIAIDLEESYLKTILLQSITKFLGKRQRLLHINSFEDVIELIQKSKKIMVLTGAGVSVSCGIPDFRSSNGIYTKLGKYNLSDPQQMFDLEYFRIAPEIFYSFAKEIYPSNFKPSPSHMFIKLLENKDKLLRNYTQNIDTIESIAGINKVLNCHGSFASSSCILCHTKYPGDFIKKEIFEQKVPYCPACLKKRNDDEGLIPPVIKPDIVFFGEDLPDEFDQSFIKDREELDLLIVMGSSLKVAPVSEIMNYLPANVPQILINRTPNYDAHFDVQLIGYSDTIVQILCDKLGWELPDTPREQIPEIEASFEDLIRLPHYWHRFPGAQLDPAEFLDIESEEDDWNQEVSSEMQEIDVISIAMESEHLDGTQGSNLPLNGNLNTNPNQSTNEQQEN</sequence>